<dbReference type="RefSeq" id="WP_127979213.1">
    <property type="nucleotide sequence ID" value="NZ_JARPWH010000054.1"/>
</dbReference>
<evidence type="ECO:0000313" key="2">
    <source>
        <dbReference type="EMBL" id="RVU95505.1"/>
    </source>
</evidence>
<reference evidence="1" key="2">
    <citation type="submission" date="2023-03" db="EMBL/GenBank/DDBJ databases">
        <authorList>
            <person name="Shen W."/>
            <person name="Cai J."/>
        </authorList>
    </citation>
    <scope>NUCLEOTIDE SEQUENCE</scope>
    <source>
        <strain evidence="1">P33-2</strain>
    </source>
</reference>
<sequence length="67" mass="7656">MAYKESIAKEILELFKNAPSGNSTQYLDNYNQQDVADTMNLLNYKRPDNFSSSEVGYNMLAPIVFNK</sequence>
<dbReference type="EMBL" id="RYZS01000001">
    <property type="protein sequence ID" value="RVU95505.1"/>
    <property type="molecule type" value="Genomic_DNA"/>
</dbReference>
<proteinExistence type="predicted"/>
<comment type="caution">
    <text evidence="2">The sequence shown here is derived from an EMBL/GenBank/DDBJ whole genome shotgun (WGS) entry which is preliminary data.</text>
</comment>
<accession>A0A437UPF3</accession>
<dbReference type="Proteomes" id="UP000288388">
    <property type="component" value="Unassembled WGS sequence"/>
</dbReference>
<protein>
    <submittedName>
        <fullName evidence="2">Uncharacterized protein</fullName>
    </submittedName>
</protein>
<dbReference type="AlphaFoldDB" id="A0A437UPF3"/>
<organism evidence="2 3">
    <name type="scientific">Enterococcus avium</name>
    <name type="common">Streptococcus avium</name>
    <dbReference type="NCBI Taxonomy" id="33945"/>
    <lineage>
        <taxon>Bacteria</taxon>
        <taxon>Bacillati</taxon>
        <taxon>Bacillota</taxon>
        <taxon>Bacilli</taxon>
        <taxon>Lactobacillales</taxon>
        <taxon>Enterococcaceae</taxon>
        <taxon>Enterococcus</taxon>
    </lineage>
</organism>
<reference evidence="2 3" key="1">
    <citation type="submission" date="2018-12" db="EMBL/GenBank/DDBJ databases">
        <title>A novel vanA-carrying plasmid in a clinical isolate of Enterococcus avium.</title>
        <authorList>
            <person name="Bernasconi O.J."/>
            <person name="Luzzaro F."/>
            <person name="Endimiani A."/>
        </authorList>
    </citation>
    <scope>NUCLEOTIDE SEQUENCE [LARGE SCALE GENOMIC DNA]</scope>
    <source>
        <strain evidence="2 3">LC0559/18</strain>
    </source>
</reference>
<gene>
    <name evidence="2" type="ORF">EK398_12030</name>
    <name evidence="1" type="ORF">P7D43_14220</name>
</gene>
<dbReference type="EMBL" id="JARPWH010000054">
    <property type="protein sequence ID" value="MDT2403525.1"/>
    <property type="molecule type" value="Genomic_DNA"/>
</dbReference>
<evidence type="ECO:0000313" key="1">
    <source>
        <dbReference type="EMBL" id="MDT2403525.1"/>
    </source>
</evidence>
<evidence type="ECO:0000313" key="3">
    <source>
        <dbReference type="Proteomes" id="UP000288388"/>
    </source>
</evidence>
<name>A0A437UPF3_ENTAV</name>
<dbReference type="Proteomes" id="UP001260773">
    <property type="component" value="Unassembled WGS sequence"/>
</dbReference>